<proteinExistence type="predicted"/>
<evidence type="ECO:0000313" key="2">
    <source>
        <dbReference type="Proteomes" id="UP000230551"/>
    </source>
</evidence>
<dbReference type="AlphaFoldDB" id="A0A2G5P499"/>
<comment type="caution">
    <text evidence="1">The sequence shown here is derived from an EMBL/GenBank/DDBJ whole genome shotgun (WGS) entry which is preliminary data.</text>
</comment>
<protein>
    <submittedName>
        <fullName evidence="1">Uncharacterized protein</fullName>
    </submittedName>
</protein>
<keyword evidence="2" id="KW-1185">Reference proteome</keyword>
<evidence type="ECO:0000313" key="1">
    <source>
        <dbReference type="EMBL" id="PIB73221.1"/>
    </source>
</evidence>
<accession>A0A2G5P499</accession>
<gene>
    <name evidence="1" type="ORF">CQY22_017770</name>
</gene>
<dbReference type="EMBL" id="PDCN02000037">
    <property type="protein sequence ID" value="PIB73221.1"/>
    <property type="molecule type" value="Genomic_DNA"/>
</dbReference>
<organism evidence="1 2">
    <name type="scientific">Mycolicibacterium brumae</name>
    <dbReference type="NCBI Taxonomy" id="85968"/>
    <lineage>
        <taxon>Bacteria</taxon>
        <taxon>Bacillati</taxon>
        <taxon>Actinomycetota</taxon>
        <taxon>Actinomycetes</taxon>
        <taxon>Mycobacteriales</taxon>
        <taxon>Mycobacteriaceae</taxon>
        <taxon>Mycolicibacterium</taxon>
    </lineage>
</organism>
<name>A0A2G5P499_9MYCO</name>
<sequence>MADGSLLPATLQEVCRCPARRDYIELCFETPEGPWKWCLPEPTEALESTDGAEAVAAVTVGRYGVQAHYVDDGCLGYAMPSCEALAMVLGGARIFLSRSLVQRGW</sequence>
<dbReference type="STRING" id="85968.GCA_900073015_02821"/>
<dbReference type="Proteomes" id="UP000230551">
    <property type="component" value="Unassembled WGS sequence"/>
</dbReference>
<reference evidence="1 2" key="1">
    <citation type="journal article" date="2017" name="Infect. Genet. Evol.">
        <title>The new phylogeny of the genus Mycobacterium: The old and the news.</title>
        <authorList>
            <person name="Tortoli E."/>
            <person name="Fedrizzi T."/>
            <person name="Meehan C.J."/>
            <person name="Trovato A."/>
            <person name="Grottola A."/>
            <person name="Giacobazzi E."/>
            <person name="Serpini G.F."/>
            <person name="Tagliazucchi S."/>
            <person name="Fabio A."/>
            <person name="Bettua C."/>
            <person name="Bertorelli R."/>
            <person name="Frascaro F."/>
            <person name="De Sanctis V."/>
            <person name="Pecorari M."/>
            <person name="Jousson O."/>
            <person name="Segata N."/>
            <person name="Cirillo D.M."/>
        </authorList>
    </citation>
    <scope>NUCLEOTIDE SEQUENCE [LARGE SCALE GENOMIC DNA]</scope>
    <source>
        <strain evidence="1 2">CIP1034565</strain>
    </source>
</reference>